<proteinExistence type="predicted"/>
<dbReference type="Proteomes" id="UP001500390">
    <property type="component" value="Unassembled WGS sequence"/>
</dbReference>
<accession>A0ABP8JIS2</accession>
<feature type="region of interest" description="Disordered" evidence="1">
    <location>
        <begin position="24"/>
        <end position="131"/>
    </location>
</feature>
<reference evidence="3" key="1">
    <citation type="journal article" date="2019" name="Int. J. Syst. Evol. Microbiol.">
        <title>The Global Catalogue of Microorganisms (GCM) 10K type strain sequencing project: providing services to taxonomists for standard genome sequencing and annotation.</title>
        <authorList>
            <consortium name="The Broad Institute Genomics Platform"/>
            <consortium name="The Broad Institute Genome Sequencing Center for Infectious Disease"/>
            <person name="Wu L."/>
            <person name="Ma J."/>
        </authorList>
    </citation>
    <scope>NUCLEOTIDE SEQUENCE [LARGE SCALE GENOMIC DNA]</scope>
    <source>
        <strain evidence="3">JCM 17738</strain>
    </source>
</reference>
<evidence type="ECO:0000313" key="2">
    <source>
        <dbReference type="EMBL" id="GAA4391539.1"/>
    </source>
</evidence>
<dbReference type="EMBL" id="BAABFX010000019">
    <property type="protein sequence ID" value="GAA4391539.1"/>
    <property type="molecule type" value="Genomic_DNA"/>
</dbReference>
<protein>
    <submittedName>
        <fullName evidence="2">Uncharacterized protein</fullName>
    </submittedName>
</protein>
<comment type="caution">
    <text evidence="2">The sequence shown here is derived from an EMBL/GenBank/DDBJ whole genome shotgun (WGS) entry which is preliminary data.</text>
</comment>
<organism evidence="2 3">
    <name type="scientific">Ornithinibacter aureus</name>
    <dbReference type="NCBI Taxonomy" id="622664"/>
    <lineage>
        <taxon>Bacteria</taxon>
        <taxon>Bacillati</taxon>
        <taxon>Actinomycetota</taxon>
        <taxon>Actinomycetes</taxon>
        <taxon>Micrococcales</taxon>
        <taxon>Intrasporangiaceae</taxon>
        <taxon>Ornithinibacter</taxon>
    </lineage>
</organism>
<keyword evidence="3" id="KW-1185">Reference proteome</keyword>
<feature type="compositionally biased region" description="Low complexity" evidence="1">
    <location>
        <begin position="111"/>
        <end position="131"/>
    </location>
</feature>
<evidence type="ECO:0000313" key="3">
    <source>
        <dbReference type="Proteomes" id="UP001500390"/>
    </source>
</evidence>
<sequence length="131" mass="13575">MQQDLVDIGSHRVGHQVARVFASNQLGPELTPEACDDSVHGGDVEAGCLLGPDELEKDISRDGAPSPEQEGREEGAGSAAGGQLRTVGGLDTEWPQEAGAHSSIEPRRARFGSASFSGSAMSNRSSSRCAA</sequence>
<evidence type="ECO:0000256" key="1">
    <source>
        <dbReference type="SAM" id="MobiDB-lite"/>
    </source>
</evidence>
<name>A0ABP8JIS2_9MICO</name>
<gene>
    <name evidence="2" type="ORF">GCM10023153_09620</name>
</gene>